<evidence type="ECO:0000259" key="3">
    <source>
        <dbReference type="Pfam" id="PF00156"/>
    </source>
</evidence>
<dbReference type="Pfam" id="PF13793">
    <property type="entry name" value="Pribosyltran_N"/>
    <property type="match status" value="1"/>
</dbReference>
<dbReference type="GO" id="GO:0016301">
    <property type="term" value="F:kinase activity"/>
    <property type="evidence" value="ECO:0007669"/>
    <property type="project" value="UniProtKB-KW"/>
</dbReference>
<dbReference type="NCBIfam" id="NF005537">
    <property type="entry name" value="PRK07199.1"/>
    <property type="match status" value="1"/>
</dbReference>
<dbReference type="OrthoDB" id="324294at2"/>
<dbReference type="InterPro" id="IPR029057">
    <property type="entry name" value="PRTase-like"/>
</dbReference>
<dbReference type="Gene3D" id="3.40.50.2020">
    <property type="match status" value="2"/>
</dbReference>
<dbReference type="GO" id="GO:0006015">
    <property type="term" value="P:5-phosphoribose 1-diphosphate biosynthetic process"/>
    <property type="evidence" value="ECO:0007669"/>
    <property type="project" value="TreeGrafter"/>
</dbReference>
<dbReference type="EMBL" id="QFYS01000001">
    <property type="protein sequence ID" value="RAK68746.1"/>
    <property type="molecule type" value="Genomic_DNA"/>
</dbReference>
<keyword evidence="5" id="KW-0418">Kinase</keyword>
<name>A0A328BRW6_9CAUL</name>
<dbReference type="Proteomes" id="UP000249524">
    <property type="component" value="Unassembled WGS sequence"/>
</dbReference>
<evidence type="ECO:0000259" key="4">
    <source>
        <dbReference type="Pfam" id="PF13793"/>
    </source>
</evidence>
<dbReference type="GO" id="GO:0004749">
    <property type="term" value="F:ribose phosphate diphosphokinase activity"/>
    <property type="evidence" value="ECO:0007669"/>
    <property type="project" value="UniProtKB-EC"/>
</dbReference>
<dbReference type="GO" id="GO:0002189">
    <property type="term" value="C:ribose phosphate diphosphokinase complex"/>
    <property type="evidence" value="ECO:0007669"/>
    <property type="project" value="TreeGrafter"/>
</dbReference>
<dbReference type="PANTHER" id="PTHR10210">
    <property type="entry name" value="RIBOSE-PHOSPHATE DIPHOSPHOKINASE FAMILY MEMBER"/>
    <property type="match status" value="1"/>
</dbReference>
<dbReference type="SUPFAM" id="SSF53271">
    <property type="entry name" value="PRTase-like"/>
    <property type="match status" value="2"/>
</dbReference>
<feature type="domain" description="Ribose-phosphate pyrophosphokinase N-terminal" evidence="4">
    <location>
        <begin position="9"/>
        <end position="116"/>
    </location>
</feature>
<reference evidence="5 6" key="1">
    <citation type="submission" date="2018-05" db="EMBL/GenBank/DDBJ databases">
        <authorList>
            <person name="Lanie J.A."/>
            <person name="Ng W.-L."/>
            <person name="Kazmierczak K.M."/>
            <person name="Andrzejewski T.M."/>
            <person name="Davidsen T.M."/>
            <person name="Wayne K.J."/>
            <person name="Tettelin H."/>
            <person name="Glass J.I."/>
            <person name="Rusch D."/>
            <person name="Podicherti R."/>
            <person name="Tsui H.-C.T."/>
            <person name="Winkler M.E."/>
        </authorList>
    </citation>
    <scope>NUCLEOTIDE SEQUENCE [LARGE SCALE GENOMIC DNA]</scope>
    <source>
        <strain evidence="5 6">BUT-10</strain>
    </source>
</reference>
<dbReference type="InterPro" id="IPR005946">
    <property type="entry name" value="Rib-P_diPkinase"/>
</dbReference>
<dbReference type="PANTHER" id="PTHR10210:SF41">
    <property type="entry name" value="RIBOSE-PHOSPHATE PYROPHOSPHOKINASE 1, CHLOROPLASTIC"/>
    <property type="match status" value="1"/>
</dbReference>
<comment type="caution">
    <text evidence="5">The sequence shown here is derived from an EMBL/GenBank/DDBJ whole genome shotgun (WGS) entry which is preliminary data.</text>
</comment>
<evidence type="ECO:0000313" key="5">
    <source>
        <dbReference type="EMBL" id="RAK68746.1"/>
    </source>
</evidence>
<dbReference type="AlphaFoldDB" id="A0A328BRW6"/>
<proteinExistence type="inferred from homology"/>
<organism evidence="5 6">
    <name type="scientific">Phenylobacterium kunshanense</name>
    <dbReference type="NCBI Taxonomy" id="1445034"/>
    <lineage>
        <taxon>Bacteria</taxon>
        <taxon>Pseudomonadati</taxon>
        <taxon>Pseudomonadota</taxon>
        <taxon>Alphaproteobacteria</taxon>
        <taxon>Caulobacterales</taxon>
        <taxon>Caulobacteraceae</taxon>
        <taxon>Phenylobacterium</taxon>
    </lineage>
</organism>
<evidence type="ECO:0000256" key="1">
    <source>
        <dbReference type="ARBA" id="ARBA00022727"/>
    </source>
</evidence>
<dbReference type="GO" id="GO:0006164">
    <property type="term" value="P:purine nucleotide biosynthetic process"/>
    <property type="evidence" value="ECO:0007669"/>
    <property type="project" value="TreeGrafter"/>
</dbReference>
<dbReference type="Pfam" id="PF00156">
    <property type="entry name" value="Pribosyltran"/>
    <property type="match status" value="1"/>
</dbReference>
<keyword evidence="1 2" id="KW-0545">Nucleotide biosynthesis</keyword>
<feature type="domain" description="Phosphoribosyltransferase" evidence="3">
    <location>
        <begin position="161"/>
        <end position="238"/>
    </location>
</feature>
<dbReference type="SMART" id="SM01400">
    <property type="entry name" value="Pribosyltran_N"/>
    <property type="match status" value="1"/>
</dbReference>
<dbReference type="CDD" id="cd06223">
    <property type="entry name" value="PRTases_typeI"/>
    <property type="match status" value="1"/>
</dbReference>
<accession>A0A328BRW6</accession>
<protein>
    <submittedName>
        <fullName evidence="5">Ribose-phosphate diphosphokinase</fullName>
        <ecNumber evidence="5">2.7.6.1</ecNumber>
    </submittedName>
</protein>
<keyword evidence="5" id="KW-0808">Transferase</keyword>
<dbReference type="GO" id="GO:0000287">
    <property type="term" value="F:magnesium ion binding"/>
    <property type="evidence" value="ECO:0007669"/>
    <property type="project" value="InterPro"/>
</dbReference>
<comment type="similarity">
    <text evidence="2">Belongs to the ribose-phosphate pyrophosphokinase family.</text>
</comment>
<gene>
    <name evidence="5" type="ORF">DJ019_01660</name>
</gene>
<dbReference type="RefSeq" id="WP_111274238.1">
    <property type="nucleotide sequence ID" value="NZ_QFYS01000001.1"/>
</dbReference>
<dbReference type="EC" id="2.7.6.1" evidence="5"/>
<dbReference type="NCBIfam" id="TIGR01251">
    <property type="entry name" value="ribP_PPkin"/>
    <property type="match status" value="1"/>
</dbReference>
<evidence type="ECO:0000313" key="6">
    <source>
        <dbReference type="Proteomes" id="UP000249524"/>
    </source>
</evidence>
<evidence type="ECO:0000256" key="2">
    <source>
        <dbReference type="RuleBase" id="RU004324"/>
    </source>
</evidence>
<dbReference type="GO" id="GO:0005737">
    <property type="term" value="C:cytoplasm"/>
    <property type="evidence" value="ECO:0007669"/>
    <property type="project" value="TreeGrafter"/>
</dbReference>
<dbReference type="InterPro" id="IPR000836">
    <property type="entry name" value="PRTase_dom"/>
</dbReference>
<sequence length="292" mass="30912">MSRLLLPMPGNGDFAARLAAAGAFELGPLEVRAFPDGERYVRIDADVGGRDVALVCTLAQADQHFLPLAFAADALRDLGAASVTLVAPYLGYMRQDARFQPGEAVTSRTFARLLSSTVDGLLTVDPHLHRFTSLDELYSVPAQALPAAAEIGAWVAREAPDALVVGPDSESVQWAEDIANAAGVPFVVLQKRRTGDRQVSIEVPDLNAYRGRRAVLVDDIASSGRTLATAAHGIIDQGFGAPDMVVVHALFADDALAAVQRLAQRVISTDTVAHSTNAISVAPHVAEALARF</sequence>
<dbReference type="InterPro" id="IPR029099">
    <property type="entry name" value="Pribosyltran_N"/>
</dbReference>
<keyword evidence="6" id="KW-1185">Reference proteome</keyword>